<dbReference type="InterPro" id="IPR001461">
    <property type="entry name" value="Aspartic_peptidase_A1"/>
</dbReference>
<dbReference type="PANTHER" id="PTHR47966">
    <property type="entry name" value="BETA-SITE APP-CLEAVING ENZYME, ISOFORM A-RELATED"/>
    <property type="match status" value="1"/>
</dbReference>
<dbReference type="PANTHER" id="PTHR47966:SF51">
    <property type="entry name" value="BETA-SITE APP-CLEAVING ENZYME, ISOFORM A-RELATED"/>
    <property type="match status" value="1"/>
</dbReference>
<evidence type="ECO:0000256" key="5">
    <source>
        <dbReference type="PIRSR" id="PIRSR601461-2"/>
    </source>
</evidence>
<reference evidence="9" key="1">
    <citation type="submission" date="2022-10" db="EMBL/GenBank/DDBJ databases">
        <authorList>
            <person name="Chen Y."/>
            <person name="Dougan E. K."/>
            <person name="Chan C."/>
            <person name="Rhodes N."/>
            <person name="Thang M."/>
        </authorList>
    </citation>
    <scope>NUCLEOTIDE SEQUENCE</scope>
</reference>
<dbReference type="Pfam" id="PF00026">
    <property type="entry name" value="Asp"/>
    <property type="match status" value="1"/>
</dbReference>
<comment type="similarity">
    <text evidence="1 6">Belongs to the peptidase A1 family.</text>
</comment>
<feature type="disulfide bond" evidence="5">
    <location>
        <begin position="344"/>
        <end position="386"/>
    </location>
</feature>
<evidence type="ECO:0000313" key="10">
    <source>
        <dbReference type="EMBL" id="CAL1143707.1"/>
    </source>
</evidence>
<dbReference type="EMBL" id="CAMXCT020001462">
    <property type="protein sequence ID" value="CAL1143707.1"/>
    <property type="molecule type" value="Genomic_DNA"/>
</dbReference>
<dbReference type="InterPro" id="IPR001969">
    <property type="entry name" value="Aspartic_peptidase_AS"/>
</dbReference>
<proteinExistence type="inferred from homology"/>
<dbReference type="EMBL" id="CAMXCT010001462">
    <property type="protein sequence ID" value="CAI3990332.1"/>
    <property type="molecule type" value="Genomic_DNA"/>
</dbReference>
<evidence type="ECO:0000259" key="8">
    <source>
        <dbReference type="PROSITE" id="PS51767"/>
    </source>
</evidence>
<protein>
    <submittedName>
        <fullName evidence="11">Lysosomal aspartic protease</fullName>
    </submittedName>
</protein>
<dbReference type="CDD" id="cd05471">
    <property type="entry name" value="pepsin_like"/>
    <property type="match status" value="1"/>
</dbReference>
<dbReference type="InterPro" id="IPR034164">
    <property type="entry name" value="Pepsin-like_dom"/>
</dbReference>
<dbReference type="InterPro" id="IPR021109">
    <property type="entry name" value="Peptidase_aspartic_dom_sf"/>
</dbReference>
<name>A0A9P1CDP6_9DINO</name>
<evidence type="ECO:0000256" key="6">
    <source>
        <dbReference type="RuleBase" id="RU000454"/>
    </source>
</evidence>
<reference evidence="10" key="2">
    <citation type="submission" date="2024-04" db="EMBL/GenBank/DDBJ databases">
        <authorList>
            <person name="Chen Y."/>
            <person name="Shah S."/>
            <person name="Dougan E. K."/>
            <person name="Thang M."/>
            <person name="Chan C."/>
        </authorList>
    </citation>
    <scope>NUCLEOTIDE SEQUENCE [LARGE SCALE GENOMIC DNA]</scope>
</reference>
<evidence type="ECO:0000256" key="2">
    <source>
        <dbReference type="ARBA" id="ARBA00022670"/>
    </source>
</evidence>
<evidence type="ECO:0000256" key="7">
    <source>
        <dbReference type="SAM" id="Phobius"/>
    </source>
</evidence>
<dbReference type="GO" id="GO:0006508">
    <property type="term" value="P:proteolysis"/>
    <property type="evidence" value="ECO:0007669"/>
    <property type="project" value="UniProtKB-KW"/>
</dbReference>
<dbReference type="PRINTS" id="PR00792">
    <property type="entry name" value="PEPSIN"/>
</dbReference>
<evidence type="ECO:0000313" key="12">
    <source>
        <dbReference type="Proteomes" id="UP001152797"/>
    </source>
</evidence>
<keyword evidence="7" id="KW-0812">Transmembrane</keyword>
<keyword evidence="12" id="KW-1185">Reference proteome</keyword>
<dbReference type="AlphaFoldDB" id="A0A9P1CDP6"/>
<feature type="transmembrane region" description="Helical" evidence="7">
    <location>
        <begin position="453"/>
        <end position="476"/>
    </location>
</feature>
<keyword evidence="5" id="KW-1015">Disulfide bond</keyword>
<organism evidence="9">
    <name type="scientific">Cladocopium goreaui</name>
    <dbReference type="NCBI Taxonomy" id="2562237"/>
    <lineage>
        <taxon>Eukaryota</taxon>
        <taxon>Sar</taxon>
        <taxon>Alveolata</taxon>
        <taxon>Dinophyceae</taxon>
        <taxon>Suessiales</taxon>
        <taxon>Symbiodiniaceae</taxon>
        <taxon>Cladocopium</taxon>
    </lineage>
</organism>
<evidence type="ECO:0000313" key="11">
    <source>
        <dbReference type="EMBL" id="CAL4777644.1"/>
    </source>
</evidence>
<evidence type="ECO:0000256" key="4">
    <source>
        <dbReference type="ARBA" id="ARBA00022801"/>
    </source>
</evidence>
<evidence type="ECO:0000256" key="3">
    <source>
        <dbReference type="ARBA" id="ARBA00022750"/>
    </source>
</evidence>
<keyword evidence="3 6" id="KW-0064">Aspartyl protease</keyword>
<feature type="domain" description="Peptidase A1" evidence="8">
    <location>
        <begin position="102"/>
        <end position="427"/>
    </location>
</feature>
<comment type="caution">
    <text evidence="9">The sequence shown here is derived from an EMBL/GenBank/DDBJ whole genome shotgun (WGS) entry which is preliminary data.</text>
</comment>
<sequence length="490" mass="53468">MRPALWPVPLATGILQVPLVRWEPPVHHFSLGDGFAWEAAQVDAVNAVSGGDVRNDTSEAKVEANIEANAASRLWTQWMVSSPHGLPQPEEVALWDYKDILYTTELKVGPAGNPLRVMVDTGSSNLWLKQSMVKTAEVTDYEAHVTYGLGDVFGKAATDRMCLAALCVWKQTFLLAFEIKGMGRNSDLFDGILGMAFPRMLDIGSRTFFQDLGVAGGFSNPGFGLVLRDSHHHSFLTIGEVPDLIQDAQEKASTKGVTLDVHGFETLAQQEQGQQGQLLFWLVAMDLRVHMVTSTGLLLELTGYGIVDSGTSLLLLPMPAYNQALWALTFGLPKIHFHHGLVPCDGTRLNQLVFHFPGRDGELLLSLSTEDILLPAGKSPNGHELCKIGISPLQDDGKTLPHMILGDVFLRKVSSIFDLQGATVTFVPEGSPEVKGKGLDRLNADPPLAEPDALVMTMLVVFVSVAVVTFVAVLLVRRAQDHIYYVRLSN</sequence>
<evidence type="ECO:0000313" key="9">
    <source>
        <dbReference type="EMBL" id="CAI3990332.1"/>
    </source>
</evidence>
<dbReference type="Gene3D" id="2.40.70.10">
    <property type="entry name" value="Acid Proteases"/>
    <property type="match status" value="2"/>
</dbReference>
<keyword evidence="7" id="KW-0472">Membrane</keyword>
<gene>
    <name evidence="9" type="ORF">C1SCF055_LOCUS17328</name>
</gene>
<dbReference type="Proteomes" id="UP001152797">
    <property type="component" value="Unassembled WGS sequence"/>
</dbReference>
<dbReference type="SUPFAM" id="SSF50630">
    <property type="entry name" value="Acid proteases"/>
    <property type="match status" value="1"/>
</dbReference>
<dbReference type="InterPro" id="IPR033121">
    <property type="entry name" value="PEPTIDASE_A1"/>
</dbReference>
<evidence type="ECO:0000256" key="1">
    <source>
        <dbReference type="ARBA" id="ARBA00007447"/>
    </source>
</evidence>
<keyword evidence="2 6" id="KW-0645">Protease</keyword>
<dbReference type="PROSITE" id="PS00141">
    <property type="entry name" value="ASP_PROTEASE"/>
    <property type="match status" value="2"/>
</dbReference>
<dbReference type="PROSITE" id="PS51767">
    <property type="entry name" value="PEPTIDASE_A1"/>
    <property type="match status" value="1"/>
</dbReference>
<accession>A0A9P1CDP6</accession>
<keyword evidence="4 6" id="KW-0378">Hydrolase</keyword>
<keyword evidence="7" id="KW-1133">Transmembrane helix</keyword>
<dbReference type="GO" id="GO:0004190">
    <property type="term" value="F:aspartic-type endopeptidase activity"/>
    <property type="evidence" value="ECO:0007669"/>
    <property type="project" value="UniProtKB-KW"/>
</dbReference>
<dbReference type="EMBL" id="CAMXCT030001462">
    <property type="protein sequence ID" value="CAL4777644.1"/>
    <property type="molecule type" value="Genomic_DNA"/>
</dbReference>
<dbReference type="OrthoDB" id="771136at2759"/>